<evidence type="ECO:0000313" key="7">
    <source>
        <dbReference type="EMBL" id="GAU43342.1"/>
    </source>
</evidence>
<keyword evidence="8" id="KW-1185">Reference proteome</keyword>
<evidence type="ECO:0000259" key="6">
    <source>
        <dbReference type="PROSITE" id="PS50600"/>
    </source>
</evidence>
<evidence type="ECO:0000256" key="4">
    <source>
        <dbReference type="SAM" id="MobiDB-lite"/>
    </source>
</evidence>
<dbReference type="SUPFAM" id="SSF54001">
    <property type="entry name" value="Cysteine proteinases"/>
    <property type="match status" value="1"/>
</dbReference>
<dbReference type="EMBL" id="DF973967">
    <property type="protein sequence ID" value="GAU43342.1"/>
    <property type="molecule type" value="Genomic_DNA"/>
</dbReference>
<keyword evidence="5" id="KW-0732">Signal</keyword>
<proteinExistence type="inferred from homology"/>
<dbReference type="InterPro" id="IPR003653">
    <property type="entry name" value="Peptidase_C48_C"/>
</dbReference>
<evidence type="ECO:0000256" key="2">
    <source>
        <dbReference type="ARBA" id="ARBA00022670"/>
    </source>
</evidence>
<dbReference type="GO" id="GO:0008234">
    <property type="term" value="F:cysteine-type peptidase activity"/>
    <property type="evidence" value="ECO:0007669"/>
    <property type="project" value="InterPro"/>
</dbReference>
<dbReference type="Proteomes" id="UP000242715">
    <property type="component" value="Unassembled WGS sequence"/>
</dbReference>
<feature type="chain" id="PRO_5016273881" description="Ubiquitin-like protease family profile domain-containing protein" evidence="5">
    <location>
        <begin position="18"/>
        <end position="482"/>
    </location>
</feature>
<evidence type="ECO:0000256" key="3">
    <source>
        <dbReference type="ARBA" id="ARBA00022801"/>
    </source>
</evidence>
<protein>
    <recommendedName>
        <fullName evidence="6">Ubiquitin-like protease family profile domain-containing protein</fullName>
    </recommendedName>
</protein>
<keyword evidence="2" id="KW-0645">Protease</keyword>
<feature type="domain" description="Ubiquitin-like protease family profile" evidence="6">
    <location>
        <begin position="241"/>
        <end position="423"/>
    </location>
</feature>
<name>A0A2Z6P4E2_TRISU</name>
<dbReference type="GO" id="GO:0006508">
    <property type="term" value="P:proteolysis"/>
    <property type="evidence" value="ECO:0007669"/>
    <property type="project" value="UniProtKB-KW"/>
</dbReference>
<feature type="region of interest" description="Disordered" evidence="4">
    <location>
        <begin position="149"/>
        <end position="173"/>
    </location>
</feature>
<dbReference type="InterPro" id="IPR038765">
    <property type="entry name" value="Papain-like_cys_pep_sf"/>
</dbReference>
<keyword evidence="3" id="KW-0378">Hydrolase</keyword>
<reference evidence="8" key="1">
    <citation type="journal article" date="2017" name="Front. Plant Sci.">
        <title>Climate Clever Clovers: New Paradigm to Reduce the Environmental Footprint of Ruminants by Breeding Low Methanogenic Forages Utilizing Haplotype Variation.</title>
        <authorList>
            <person name="Kaur P."/>
            <person name="Appels R."/>
            <person name="Bayer P.E."/>
            <person name="Keeble-Gagnere G."/>
            <person name="Wang J."/>
            <person name="Hirakawa H."/>
            <person name="Shirasawa K."/>
            <person name="Vercoe P."/>
            <person name="Stefanova K."/>
            <person name="Durmic Z."/>
            <person name="Nichols P."/>
            <person name="Revell C."/>
            <person name="Isobe S.N."/>
            <person name="Edwards D."/>
            <person name="Erskine W."/>
        </authorList>
    </citation>
    <scope>NUCLEOTIDE SEQUENCE [LARGE SCALE GENOMIC DNA]</scope>
    <source>
        <strain evidence="8">cv. Daliak</strain>
    </source>
</reference>
<dbReference type="PROSITE" id="PS50600">
    <property type="entry name" value="ULP_PROTEASE"/>
    <property type="match status" value="1"/>
</dbReference>
<evidence type="ECO:0000313" key="8">
    <source>
        <dbReference type="Proteomes" id="UP000242715"/>
    </source>
</evidence>
<gene>
    <name evidence="7" type="ORF">TSUD_282970</name>
</gene>
<sequence length="482" mass="54729">MLCFIVDLLLLKKKGIADEIVGLKASCGSIEASIETLEKIVKLKVNGQQRFNEDLAQIGVKHNSSIGGFSEKDMVDEVADVVASKISSSTLMRKPFLPERWLKANTTCNTKKSAKQTTLISKSDLKRNSHFKPRESCMVVESVSRKLYQTPSPKGTQAKCAKTSEKGQHSSSKDITELTMTSHKNTKSLGCIVPKLEAKFTCKPTYDMILAKRQPQVCAYLFQKISDAKLMAEILVVSGELEATRADLQCLIPPRVIRDLVITLAAKRITCIQVEQQQFTDRQAVWCLPPSFVFDFESGMQLIKIREKYCLHWMPTFPNLNFIYVPLKSVDGHWFLMIVHLKNEVIYHLDTYCPGGCAAYRHLYIKKVATFLHRLMVDPNYSKVFHNKDFGFHKYKIVEARGIPNTGNSDSSGVWMLHWLDMEQYFNPDFLVGTMKENEVRMTTAAKILLGDHNALCDEVIRKTETFINKMVDVKPIKLDED</sequence>
<dbReference type="Gene3D" id="3.40.395.10">
    <property type="entry name" value="Adenoviral Proteinase, Chain A"/>
    <property type="match status" value="1"/>
</dbReference>
<feature type="compositionally biased region" description="Basic and acidic residues" evidence="4">
    <location>
        <begin position="162"/>
        <end position="173"/>
    </location>
</feature>
<dbReference type="Pfam" id="PF02902">
    <property type="entry name" value="Peptidase_C48"/>
    <property type="match status" value="1"/>
</dbReference>
<comment type="similarity">
    <text evidence="1">Belongs to the peptidase C48 family.</text>
</comment>
<dbReference type="OrthoDB" id="1425970at2759"/>
<evidence type="ECO:0000256" key="5">
    <source>
        <dbReference type="SAM" id="SignalP"/>
    </source>
</evidence>
<feature type="signal peptide" evidence="5">
    <location>
        <begin position="1"/>
        <end position="17"/>
    </location>
</feature>
<organism evidence="7 8">
    <name type="scientific">Trifolium subterraneum</name>
    <name type="common">Subterranean clover</name>
    <dbReference type="NCBI Taxonomy" id="3900"/>
    <lineage>
        <taxon>Eukaryota</taxon>
        <taxon>Viridiplantae</taxon>
        <taxon>Streptophyta</taxon>
        <taxon>Embryophyta</taxon>
        <taxon>Tracheophyta</taxon>
        <taxon>Spermatophyta</taxon>
        <taxon>Magnoliopsida</taxon>
        <taxon>eudicotyledons</taxon>
        <taxon>Gunneridae</taxon>
        <taxon>Pentapetalae</taxon>
        <taxon>rosids</taxon>
        <taxon>fabids</taxon>
        <taxon>Fabales</taxon>
        <taxon>Fabaceae</taxon>
        <taxon>Papilionoideae</taxon>
        <taxon>50 kb inversion clade</taxon>
        <taxon>NPAAA clade</taxon>
        <taxon>Hologalegina</taxon>
        <taxon>IRL clade</taxon>
        <taxon>Trifolieae</taxon>
        <taxon>Trifolium</taxon>
    </lineage>
</organism>
<dbReference type="AlphaFoldDB" id="A0A2Z6P4E2"/>
<evidence type="ECO:0000256" key="1">
    <source>
        <dbReference type="ARBA" id="ARBA00005234"/>
    </source>
</evidence>
<accession>A0A2Z6P4E2</accession>